<evidence type="ECO:0000256" key="6">
    <source>
        <dbReference type="ARBA" id="ARBA00022737"/>
    </source>
</evidence>
<name>W1NKN1_AMBTC</name>
<dbReference type="PROSITE" id="PS00518">
    <property type="entry name" value="ZF_RING_1"/>
    <property type="match status" value="1"/>
</dbReference>
<dbReference type="HOGENOM" id="CLU_022048_3_1_1"/>
<dbReference type="PROSITE" id="PS51873">
    <property type="entry name" value="TRIAD"/>
    <property type="match status" value="1"/>
</dbReference>
<evidence type="ECO:0000313" key="13">
    <source>
        <dbReference type="Proteomes" id="UP000017836"/>
    </source>
</evidence>
<dbReference type="EC" id="2.3.2.31" evidence="3"/>
<dbReference type="Pfam" id="PF01485">
    <property type="entry name" value="IBR"/>
    <property type="match status" value="1"/>
</dbReference>
<dbReference type="Proteomes" id="UP000017836">
    <property type="component" value="Unassembled WGS sequence"/>
</dbReference>
<dbReference type="OMA" id="CHIASKL"/>
<evidence type="ECO:0000256" key="4">
    <source>
        <dbReference type="ARBA" id="ARBA00022679"/>
    </source>
</evidence>
<keyword evidence="7" id="KW-0863">Zinc-finger</keyword>
<comment type="catalytic activity">
    <reaction evidence="1">
        <text>[E2 ubiquitin-conjugating enzyme]-S-ubiquitinyl-L-cysteine + [acceptor protein]-L-lysine = [E2 ubiquitin-conjugating enzyme]-L-cysteine + [acceptor protein]-N(6)-ubiquitinyl-L-lysine.</text>
        <dbReference type="EC" id="2.3.2.31"/>
    </reaction>
</comment>
<evidence type="ECO:0000256" key="5">
    <source>
        <dbReference type="ARBA" id="ARBA00022723"/>
    </source>
</evidence>
<dbReference type="STRING" id="13333.W1NKN1"/>
<evidence type="ECO:0000256" key="8">
    <source>
        <dbReference type="ARBA" id="ARBA00022786"/>
    </source>
</evidence>
<evidence type="ECO:0000259" key="11">
    <source>
        <dbReference type="PROSITE" id="PS51873"/>
    </source>
</evidence>
<dbReference type="Gene3D" id="3.30.40.10">
    <property type="entry name" value="Zinc/RING finger domain, C3HC4 (zinc finger)"/>
    <property type="match status" value="1"/>
</dbReference>
<evidence type="ECO:0000256" key="9">
    <source>
        <dbReference type="ARBA" id="ARBA00022833"/>
    </source>
</evidence>
<dbReference type="CDD" id="cd22582">
    <property type="entry name" value="BRcat_RBR_unk"/>
    <property type="match status" value="1"/>
</dbReference>
<evidence type="ECO:0000256" key="2">
    <source>
        <dbReference type="ARBA" id="ARBA00001947"/>
    </source>
</evidence>
<evidence type="ECO:0000256" key="3">
    <source>
        <dbReference type="ARBA" id="ARBA00012251"/>
    </source>
</evidence>
<comment type="cofactor">
    <cofactor evidence="2">
        <name>Zn(2+)</name>
        <dbReference type="ChEBI" id="CHEBI:29105"/>
    </cofactor>
</comment>
<feature type="domain" description="RING-type" evidence="11">
    <location>
        <begin position="76"/>
        <end position="272"/>
    </location>
</feature>
<sequence>MAADFVDEFYFSLLSNDEATQELFTISDEAYADGLQLQEVVFSSITSSLSRGKPTSLSRTSNETPIRKKEMGSSSSGFFCEICMEYKPHEETFSNNGCSHSYCNECVGCHIASKLQENCAIIGCPHPSCKQVIEIESFKPFVPESVFKRWADALSEASILGFNKYYCPFKDCSGLLEFDDDTNGKITQRECPYCRRMFCAICRVPWHCGLNCEEFDRVRGMEWVKMIFCLINLQRVRSGRGAPTVSIMWRRMKVVLMSLAGILFNVIQIDSN</sequence>
<dbReference type="FunFam" id="3.30.40.10:FF:000230">
    <property type="entry name" value="RBR-type E3 ubiquitin transferase"/>
    <property type="match status" value="1"/>
</dbReference>
<protein>
    <recommendedName>
        <fullName evidence="3">RBR-type E3 ubiquitin transferase</fullName>
        <ecNumber evidence="3">2.3.2.31</ecNumber>
    </recommendedName>
</protein>
<keyword evidence="5" id="KW-0479">Metal-binding</keyword>
<feature type="compositionally biased region" description="Polar residues" evidence="10">
    <location>
        <begin position="49"/>
        <end position="64"/>
    </location>
</feature>
<keyword evidence="8" id="KW-0833">Ubl conjugation pathway</keyword>
<dbReference type="eggNOG" id="KOG1812">
    <property type="taxonomic scope" value="Eukaryota"/>
</dbReference>
<keyword evidence="6" id="KW-0677">Repeat</keyword>
<dbReference type="SUPFAM" id="SSF57850">
    <property type="entry name" value="RING/U-box"/>
    <property type="match status" value="2"/>
</dbReference>
<keyword evidence="4" id="KW-0808">Transferase</keyword>
<gene>
    <name evidence="12" type="ORF">AMTR_s00129p00117090</name>
</gene>
<organism evidence="12 13">
    <name type="scientific">Amborella trichopoda</name>
    <dbReference type="NCBI Taxonomy" id="13333"/>
    <lineage>
        <taxon>Eukaryota</taxon>
        <taxon>Viridiplantae</taxon>
        <taxon>Streptophyta</taxon>
        <taxon>Embryophyta</taxon>
        <taxon>Tracheophyta</taxon>
        <taxon>Spermatophyta</taxon>
        <taxon>Magnoliopsida</taxon>
        <taxon>Amborellales</taxon>
        <taxon>Amborellaceae</taxon>
        <taxon>Amborella</taxon>
    </lineage>
</organism>
<dbReference type="InterPro" id="IPR031127">
    <property type="entry name" value="E3_UB_ligase_RBR"/>
</dbReference>
<dbReference type="InterPro" id="IPR017907">
    <property type="entry name" value="Znf_RING_CS"/>
</dbReference>
<dbReference type="PANTHER" id="PTHR11685">
    <property type="entry name" value="RBR FAMILY RING FINGER AND IBR DOMAIN-CONTAINING"/>
    <property type="match status" value="1"/>
</dbReference>
<evidence type="ECO:0000256" key="7">
    <source>
        <dbReference type="ARBA" id="ARBA00022771"/>
    </source>
</evidence>
<dbReference type="EMBL" id="KI397331">
    <property type="protein sequence ID" value="ERM96073.1"/>
    <property type="molecule type" value="Genomic_DNA"/>
</dbReference>
<dbReference type="InterPro" id="IPR013083">
    <property type="entry name" value="Znf_RING/FYVE/PHD"/>
</dbReference>
<dbReference type="GO" id="GO:0016567">
    <property type="term" value="P:protein ubiquitination"/>
    <property type="evidence" value="ECO:0007669"/>
    <property type="project" value="InterPro"/>
</dbReference>
<evidence type="ECO:0000256" key="10">
    <source>
        <dbReference type="SAM" id="MobiDB-lite"/>
    </source>
</evidence>
<keyword evidence="13" id="KW-1185">Reference proteome</keyword>
<reference evidence="13" key="1">
    <citation type="journal article" date="2013" name="Science">
        <title>The Amborella genome and the evolution of flowering plants.</title>
        <authorList>
            <consortium name="Amborella Genome Project"/>
        </authorList>
    </citation>
    <scope>NUCLEOTIDE SEQUENCE [LARGE SCALE GENOMIC DNA]</scope>
</reference>
<feature type="region of interest" description="Disordered" evidence="10">
    <location>
        <begin position="49"/>
        <end position="73"/>
    </location>
</feature>
<accession>W1NKN1</accession>
<dbReference type="InterPro" id="IPR044066">
    <property type="entry name" value="TRIAD_supradom"/>
</dbReference>
<dbReference type="GO" id="GO:0031624">
    <property type="term" value="F:ubiquitin conjugating enzyme binding"/>
    <property type="evidence" value="ECO:0000318"/>
    <property type="project" value="GO_Central"/>
</dbReference>
<dbReference type="GO" id="GO:0000151">
    <property type="term" value="C:ubiquitin ligase complex"/>
    <property type="evidence" value="ECO:0000318"/>
    <property type="project" value="GO_Central"/>
</dbReference>
<evidence type="ECO:0000256" key="1">
    <source>
        <dbReference type="ARBA" id="ARBA00001798"/>
    </source>
</evidence>
<dbReference type="GO" id="GO:0005737">
    <property type="term" value="C:cytoplasm"/>
    <property type="evidence" value="ECO:0000318"/>
    <property type="project" value="GO_Central"/>
</dbReference>
<evidence type="ECO:0000313" key="12">
    <source>
        <dbReference type="EMBL" id="ERM96073.1"/>
    </source>
</evidence>
<keyword evidence="9" id="KW-0862">Zinc</keyword>
<proteinExistence type="predicted"/>
<dbReference type="SMART" id="SM00647">
    <property type="entry name" value="IBR"/>
    <property type="match status" value="1"/>
</dbReference>
<dbReference type="Gramene" id="ERM96073">
    <property type="protein sequence ID" value="ERM96073"/>
    <property type="gene ID" value="AMTR_s00129p00117090"/>
</dbReference>
<dbReference type="GO" id="GO:0006511">
    <property type="term" value="P:ubiquitin-dependent protein catabolic process"/>
    <property type="evidence" value="ECO:0000318"/>
    <property type="project" value="GO_Central"/>
</dbReference>
<dbReference type="AlphaFoldDB" id="W1NKN1"/>
<dbReference type="GO" id="GO:0008270">
    <property type="term" value="F:zinc ion binding"/>
    <property type="evidence" value="ECO:0007669"/>
    <property type="project" value="UniProtKB-KW"/>
</dbReference>
<dbReference type="GO" id="GO:0061630">
    <property type="term" value="F:ubiquitin protein ligase activity"/>
    <property type="evidence" value="ECO:0000318"/>
    <property type="project" value="GO_Central"/>
</dbReference>
<dbReference type="InterPro" id="IPR002867">
    <property type="entry name" value="IBR_dom"/>
</dbReference>